<sequence>MENSKTNAVDSTAKISYQFTAVPTKLMMLLDNNCRSMLFTLIQLSSCYANEDGYFFRSNSDLQTESNLSKNLVIVTIDTLYTNGLVDVKCGGNKCKKIANYYKLNFDKMLEYEKYSLEETKNPDNKIMTLKYKNSDYVPSYKNTAKITAIETATNTAKSEHQKPQKVNTNIDSTNIDIIENINNKESNIYNNILLENEKNLEVVDSAEADVSTSTSTEEGKITDANAVSLNKEFYTKIVEEIKNDCSNVRLNELLSRYYHKLSDLDRKEIKEYYNNYNIRKAS</sequence>
<dbReference type="Gene3D" id="1.10.10.10">
    <property type="entry name" value="Winged helix-like DNA-binding domain superfamily/Winged helix DNA-binding domain"/>
    <property type="match status" value="1"/>
</dbReference>
<evidence type="ECO:0000313" key="2">
    <source>
        <dbReference type="Proteomes" id="UP000093197"/>
    </source>
</evidence>
<proteinExistence type="predicted"/>
<name>A0A853PUB6_BACFG</name>
<dbReference type="Proteomes" id="UP000093197">
    <property type="component" value="Unassembled WGS sequence"/>
</dbReference>
<gene>
    <name evidence="1" type="ORF">AC094_29420</name>
</gene>
<reference evidence="1 2" key="1">
    <citation type="journal article" date="2016" name="PLoS ONE">
        <title>Genomic Diversity of Enterotoxigenic Strains of Bacteroides fragilis.</title>
        <authorList>
            <person name="Pierce J.V."/>
            <person name="Bernstein H.D."/>
        </authorList>
    </citation>
    <scope>NUCLEOTIDE SEQUENCE [LARGE SCALE GENOMIC DNA]</scope>
    <source>
        <strain evidence="1 2">20793-3</strain>
    </source>
</reference>
<dbReference type="InterPro" id="IPR036388">
    <property type="entry name" value="WH-like_DNA-bd_sf"/>
</dbReference>
<dbReference type="EMBL" id="LIDT01000030">
    <property type="protein sequence ID" value="OCR30593.1"/>
    <property type="molecule type" value="Genomic_DNA"/>
</dbReference>
<comment type="caution">
    <text evidence="1">The sequence shown here is derived from an EMBL/GenBank/DDBJ whole genome shotgun (WGS) entry which is preliminary data.</text>
</comment>
<organism evidence="1 2">
    <name type="scientific">Bacteroides fragilis</name>
    <dbReference type="NCBI Taxonomy" id="817"/>
    <lineage>
        <taxon>Bacteria</taxon>
        <taxon>Pseudomonadati</taxon>
        <taxon>Bacteroidota</taxon>
        <taxon>Bacteroidia</taxon>
        <taxon>Bacteroidales</taxon>
        <taxon>Bacteroidaceae</taxon>
        <taxon>Bacteroides</taxon>
    </lineage>
</organism>
<evidence type="ECO:0000313" key="1">
    <source>
        <dbReference type="EMBL" id="OCR30593.1"/>
    </source>
</evidence>
<dbReference type="RefSeq" id="WP_100717283.1">
    <property type="nucleotide sequence ID" value="NZ_LIDT01000030.1"/>
</dbReference>
<dbReference type="AlphaFoldDB" id="A0A853PUB6"/>
<accession>A0A853PUB6</accession>
<protein>
    <submittedName>
        <fullName evidence="1">Uncharacterized protein</fullName>
    </submittedName>
</protein>